<organism evidence="2 3">
    <name type="scientific">Halobellus clavatus</name>
    <dbReference type="NCBI Taxonomy" id="660517"/>
    <lineage>
        <taxon>Archaea</taxon>
        <taxon>Methanobacteriati</taxon>
        <taxon>Methanobacteriota</taxon>
        <taxon>Stenosarchaea group</taxon>
        <taxon>Halobacteria</taxon>
        <taxon>Halobacteriales</taxon>
        <taxon>Haloferacaceae</taxon>
        <taxon>Halobellus</taxon>
    </lineage>
</organism>
<dbReference type="STRING" id="660517.SAMN04487946_107135"/>
<proteinExistence type="predicted"/>
<dbReference type="EMBL" id="FNPB01000007">
    <property type="protein sequence ID" value="SDY15867.1"/>
    <property type="molecule type" value="Genomic_DNA"/>
</dbReference>
<evidence type="ECO:0000256" key="1">
    <source>
        <dbReference type="SAM" id="MobiDB-lite"/>
    </source>
</evidence>
<sequence length="167" mass="17971">MSEEHTVGDTRRTAERRLVAGEESVVIRKLVSKGERLEIDDGERSVKLDALLLEGLSWQRDRDAIDDRIDSDTGIATDPAAEAVEDPDPADPDDAISVSSEYAHVLVADVATPAGDALVVTAPGRGSTTVLGVRSLRDLAVVEDTFAFSEWFRTPFGPEDTPVEGPL</sequence>
<keyword evidence="3" id="KW-1185">Reference proteome</keyword>
<evidence type="ECO:0000313" key="2">
    <source>
        <dbReference type="EMBL" id="SDY15867.1"/>
    </source>
</evidence>
<feature type="region of interest" description="Disordered" evidence="1">
    <location>
        <begin position="69"/>
        <end position="94"/>
    </location>
</feature>
<reference evidence="3" key="1">
    <citation type="submission" date="2016-10" db="EMBL/GenBank/DDBJ databases">
        <authorList>
            <person name="Varghese N."/>
            <person name="Submissions S."/>
        </authorList>
    </citation>
    <scope>NUCLEOTIDE SEQUENCE [LARGE SCALE GENOMIC DNA]</scope>
    <source>
        <strain evidence="3">CGMCC 1.10118</strain>
    </source>
</reference>
<dbReference type="AlphaFoldDB" id="A0A1H3HK53"/>
<dbReference type="RefSeq" id="WP_089767439.1">
    <property type="nucleotide sequence ID" value="NZ_FNPB01000007.1"/>
</dbReference>
<evidence type="ECO:0000313" key="3">
    <source>
        <dbReference type="Proteomes" id="UP000199170"/>
    </source>
</evidence>
<feature type="compositionally biased region" description="Acidic residues" evidence="1">
    <location>
        <begin position="83"/>
        <end position="94"/>
    </location>
</feature>
<gene>
    <name evidence="2" type="ORF">SAMN04487946_107135</name>
</gene>
<accession>A0A1H3HK53</accession>
<protein>
    <submittedName>
        <fullName evidence="2">Uncharacterized protein</fullName>
    </submittedName>
</protein>
<dbReference type="Proteomes" id="UP000199170">
    <property type="component" value="Unassembled WGS sequence"/>
</dbReference>
<name>A0A1H3HK53_9EURY</name>
<dbReference type="OrthoDB" id="275173at2157"/>